<evidence type="ECO:0000313" key="9">
    <source>
        <dbReference type="EMBL" id="MBV7257922.1"/>
    </source>
</evidence>
<evidence type="ECO:0000256" key="4">
    <source>
        <dbReference type="ARBA" id="ARBA00022801"/>
    </source>
</evidence>
<dbReference type="Proteomes" id="UP000722336">
    <property type="component" value="Unassembled WGS sequence"/>
</dbReference>
<dbReference type="NCBIfam" id="TIGR00706">
    <property type="entry name" value="SppA_dom"/>
    <property type="match status" value="1"/>
</dbReference>
<keyword evidence="7" id="KW-0812">Transmembrane</keyword>
<sequence>MAIVKGFWHFLVGVKDFLVLLLMVLIFALIITARSAEGDAPGVPDGGVLNIPLSGFLVTQATEISPIDLLSGAPAMGETETRELISIIEIAKDDDRIAAIHLDLDGFLGGGQADIQAVSDALADFRSADKKVTAYATAYFDGSWLMAAHADEVWLNPLGQVLIGGPGGSRLYFADALEQLKINVNVFRVGTYKSFVEPYTRSEASPEAEAAIRAVYEDIWGDYQQDAQAARPAADLTGYIANMGDNVRAAGGDFAQAAMAAGLIDRVGTRTALGDQLAETYGRGDDDQPGLYASIDYADYLKAKESLLGTSGDAVGIIYVAGTIVDGEAPAGTAGGATIAALIEDAVADEDVKSIVVRIDSGGGSVTASEDIRQALLTAKAEGIPIVASFGNVAASGGYWVATAADQIIAQPSTITGSIGVFGIIPSFERTLADLGVNADGIQTTPYSGAPDIFAGLNPETKELFQLGVEDVYRRFIAVVGEARGLDAARVDAVGQGRVWSGGAARQLGLVDRFGNLDDAIAVAEELAGFEAGELRVKDIETPPPFPIQFLENFMTSDTDADRPRGALDLAVRRARMAAAGQLGEALGIATGPTVQATCLECSGLRPAAHSNDIQVLIEKMGRAAVR</sequence>
<evidence type="ECO:0000256" key="7">
    <source>
        <dbReference type="SAM" id="Phobius"/>
    </source>
</evidence>
<reference evidence="9 10" key="1">
    <citation type="submission" date="2021-04" db="EMBL/GenBank/DDBJ databases">
        <authorList>
            <person name="Pira H."/>
            <person name="Risdian C."/>
            <person name="Wink J."/>
        </authorList>
    </citation>
    <scope>NUCLEOTIDE SEQUENCE [LARGE SCALE GENOMIC DNA]</scope>
    <source>
        <strain evidence="9 10">WHA3</strain>
    </source>
</reference>
<dbReference type="CDD" id="cd07018">
    <property type="entry name" value="S49_SppA_67K_type"/>
    <property type="match status" value="1"/>
</dbReference>
<evidence type="ECO:0000256" key="3">
    <source>
        <dbReference type="ARBA" id="ARBA00022670"/>
    </source>
</evidence>
<keyword evidence="5" id="KW-0720">Serine protease</keyword>
<dbReference type="PANTHER" id="PTHR33209:SF1">
    <property type="entry name" value="PEPTIDASE S49 DOMAIN-CONTAINING PROTEIN"/>
    <property type="match status" value="1"/>
</dbReference>
<evidence type="ECO:0000256" key="5">
    <source>
        <dbReference type="ARBA" id="ARBA00022825"/>
    </source>
</evidence>
<dbReference type="InterPro" id="IPR004635">
    <property type="entry name" value="Pept_S49_SppA"/>
</dbReference>
<evidence type="ECO:0000256" key="6">
    <source>
        <dbReference type="ARBA" id="ARBA00023136"/>
    </source>
</evidence>
<keyword evidence="3" id="KW-0645">Protease</keyword>
<evidence type="ECO:0000256" key="2">
    <source>
        <dbReference type="ARBA" id="ARBA00008683"/>
    </source>
</evidence>
<evidence type="ECO:0000259" key="8">
    <source>
        <dbReference type="Pfam" id="PF01343"/>
    </source>
</evidence>
<comment type="subcellular location">
    <subcellularLocation>
        <location evidence="1">Membrane</location>
    </subcellularLocation>
</comment>
<keyword evidence="10" id="KW-1185">Reference proteome</keyword>
<comment type="similarity">
    <text evidence="2">Belongs to the peptidase S49 family.</text>
</comment>
<keyword evidence="7" id="KW-1133">Transmembrane helix</keyword>
<dbReference type="RefSeq" id="WP_218446772.1">
    <property type="nucleotide sequence ID" value="NZ_JAGSPA010000006.1"/>
</dbReference>
<dbReference type="PANTHER" id="PTHR33209">
    <property type="entry name" value="PROTEASE 4"/>
    <property type="match status" value="1"/>
</dbReference>
<dbReference type="InterPro" id="IPR002142">
    <property type="entry name" value="Peptidase_S49"/>
</dbReference>
<keyword evidence="4" id="KW-0378">Hydrolase</keyword>
<proteinExistence type="inferred from homology"/>
<protein>
    <submittedName>
        <fullName evidence="9">Signal peptide peptidase SppA</fullName>
    </submittedName>
</protein>
<dbReference type="NCBIfam" id="TIGR00705">
    <property type="entry name" value="SppA_67K"/>
    <property type="match status" value="1"/>
</dbReference>
<evidence type="ECO:0000256" key="1">
    <source>
        <dbReference type="ARBA" id="ARBA00004370"/>
    </source>
</evidence>
<dbReference type="Pfam" id="PF01343">
    <property type="entry name" value="Peptidase_S49"/>
    <property type="match status" value="2"/>
</dbReference>
<feature type="transmembrane region" description="Helical" evidence="7">
    <location>
        <begin position="7"/>
        <end position="31"/>
    </location>
</feature>
<dbReference type="CDD" id="cd07023">
    <property type="entry name" value="S49_Sppa_N_C"/>
    <property type="match status" value="1"/>
</dbReference>
<dbReference type="EMBL" id="JAGSPA010000006">
    <property type="protein sequence ID" value="MBV7257922.1"/>
    <property type="molecule type" value="Genomic_DNA"/>
</dbReference>
<feature type="domain" description="Peptidase S49" evidence="8">
    <location>
        <begin position="125"/>
        <end position="279"/>
    </location>
</feature>
<dbReference type="InterPro" id="IPR047272">
    <property type="entry name" value="S49_SppA_C"/>
</dbReference>
<dbReference type="InterPro" id="IPR047217">
    <property type="entry name" value="S49_SppA_67K_type_N"/>
</dbReference>
<name>A0ABS6SHN3_9SPHN</name>
<organism evidence="9 10">
    <name type="scientific">Pacificimonas pallii</name>
    <dbReference type="NCBI Taxonomy" id="2827236"/>
    <lineage>
        <taxon>Bacteria</taxon>
        <taxon>Pseudomonadati</taxon>
        <taxon>Pseudomonadota</taxon>
        <taxon>Alphaproteobacteria</taxon>
        <taxon>Sphingomonadales</taxon>
        <taxon>Sphingosinicellaceae</taxon>
        <taxon>Pacificimonas</taxon>
    </lineage>
</organism>
<gene>
    <name evidence="9" type="primary">sppA</name>
    <name evidence="9" type="ORF">KCG44_14140</name>
</gene>
<dbReference type="InterPro" id="IPR004634">
    <property type="entry name" value="Pept_S49_pIV"/>
</dbReference>
<keyword evidence="6 7" id="KW-0472">Membrane</keyword>
<evidence type="ECO:0000313" key="10">
    <source>
        <dbReference type="Proteomes" id="UP000722336"/>
    </source>
</evidence>
<dbReference type="PIRSF" id="PIRSF001217">
    <property type="entry name" value="Protease_4_SppA"/>
    <property type="match status" value="1"/>
</dbReference>
<comment type="caution">
    <text evidence="9">The sequence shown here is derived from an EMBL/GenBank/DDBJ whole genome shotgun (WGS) entry which is preliminary data.</text>
</comment>
<accession>A0ABS6SHN3</accession>
<feature type="domain" description="Peptidase S49" evidence="8">
    <location>
        <begin position="379"/>
        <end position="529"/>
    </location>
</feature>